<dbReference type="KEGG" id="dsl:Dacsa_3565"/>
<feature type="transmembrane region" description="Helical" evidence="3">
    <location>
        <begin position="186"/>
        <end position="211"/>
    </location>
</feature>
<name>K9Z0Z7_DACS8</name>
<dbReference type="OrthoDB" id="9792534at2"/>
<accession>K9Z0Z7</accession>
<feature type="transmembrane region" description="Helical" evidence="3">
    <location>
        <begin position="30"/>
        <end position="49"/>
    </location>
</feature>
<dbReference type="eggNOG" id="COG3239">
    <property type="taxonomic scope" value="Bacteria"/>
</dbReference>
<dbReference type="RefSeq" id="WP_015231022.1">
    <property type="nucleotide sequence ID" value="NC_019780.1"/>
</dbReference>
<organism evidence="5 6">
    <name type="scientific">Dactylococcopsis salina (strain PCC 8305)</name>
    <name type="common">Myxobactron salinum</name>
    <dbReference type="NCBI Taxonomy" id="13035"/>
    <lineage>
        <taxon>Bacteria</taxon>
        <taxon>Bacillati</taxon>
        <taxon>Cyanobacteriota</taxon>
        <taxon>Cyanophyceae</taxon>
        <taxon>Nodosilineales</taxon>
        <taxon>Cymatolegaceae</taxon>
        <taxon>Dactylococcopsis</taxon>
    </lineage>
</organism>
<proteinExistence type="inferred from homology"/>
<keyword evidence="3" id="KW-0812">Transmembrane</keyword>
<comment type="cofactor">
    <cofactor evidence="1">
        <name>Fe(2+)</name>
        <dbReference type="ChEBI" id="CHEBI:29033"/>
    </cofactor>
</comment>
<dbReference type="Proteomes" id="UP000010482">
    <property type="component" value="Chromosome"/>
</dbReference>
<dbReference type="PANTHER" id="PTHR12879:SF8">
    <property type="entry name" value="SPHINGOLIPID DELTA(4)-DESATURASE DES1"/>
    <property type="match status" value="1"/>
</dbReference>
<feature type="transmembrane region" description="Helical" evidence="3">
    <location>
        <begin position="88"/>
        <end position="105"/>
    </location>
</feature>
<feature type="domain" description="Fatty acid desaturase" evidence="4">
    <location>
        <begin position="55"/>
        <end position="293"/>
    </location>
</feature>
<comment type="similarity">
    <text evidence="2">Belongs to the fatty acid desaturase type 2 family.</text>
</comment>
<dbReference type="InterPro" id="IPR005804">
    <property type="entry name" value="FA_desaturase_dom"/>
</dbReference>
<dbReference type="GO" id="GO:0046513">
    <property type="term" value="P:ceramide biosynthetic process"/>
    <property type="evidence" value="ECO:0007669"/>
    <property type="project" value="TreeGrafter"/>
</dbReference>
<evidence type="ECO:0000313" key="6">
    <source>
        <dbReference type="Proteomes" id="UP000010482"/>
    </source>
</evidence>
<keyword evidence="3" id="KW-1133">Transmembrane helix</keyword>
<protein>
    <submittedName>
        <fullName evidence="5">Fatty acid desaturase</fullName>
    </submittedName>
</protein>
<keyword evidence="3" id="KW-0472">Membrane</keyword>
<dbReference type="STRING" id="13035.Dacsa_3565"/>
<evidence type="ECO:0000259" key="4">
    <source>
        <dbReference type="Pfam" id="PF00487"/>
    </source>
</evidence>
<dbReference type="AlphaFoldDB" id="K9Z0Z7"/>
<reference evidence="5" key="1">
    <citation type="submission" date="2012-04" db="EMBL/GenBank/DDBJ databases">
        <title>Finished genome of Dactylococcopsis salina PCC 8305.</title>
        <authorList>
            <consortium name="US DOE Joint Genome Institute"/>
            <person name="Gugger M."/>
            <person name="Coursin T."/>
            <person name="Rippka R."/>
            <person name="Tandeau De Marsac N."/>
            <person name="Huntemann M."/>
            <person name="Wei C.-L."/>
            <person name="Han J."/>
            <person name="Detter J.C."/>
            <person name="Han C."/>
            <person name="Tapia R."/>
            <person name="Daligault H."/>
            <person name="Chen A."/>
            <person name="Krypides N."/>
            <person name="Mavromatis K."/>
            <person name="Markowitz V."/>
            <person name="Szeto E."/>
            <person name="Ivanova N."/>
            <person name="Ovchinnikova G."/>
            <person name="Pagani I."/>
            <person name="Pati A."/>
            <person name="Goodwin L."/>
            <person name="Peters L."/>
            <person name="Pitluck S."/>
            <person name="Woyke T."/>
            <person name="Kerfeld C."/>
        </authorList>
    </citation>
    <scope>NUCLEOTIDE SEQUENCE [LARGE SCALE GENOMIC DNA]</scope>
    <source>
        <strain evidence="5">PCC 8305</strain>
    </source>
</reference>
<dbReference type="HOGENOM" id="CLU_052920_1_0_3"/>
<gene>
    <name evidence="5" type="ORF">Dacsa_3565</name>
</gene>
<dbReference type="PANTHER" id="PTHR12879">
    <property type="entry name" value="SPHINGOLIPID DELTA 4 DESATURASE/C-4 HYDROXYLASE PROTEIN DES2"/>
    <property type="match status" value="1"/>
</dbReference>
<dbReference type="GO" id="GO:0042284">
    <property type="term" value="F:sphingolipid delta-4 desaturase activity"/>
    <property type="evidence" value="ECO:0007669"/>
    <property type="project" value="TreeGrafter"/>
</dbReference>
<dbReference type="GO" id="GO:0016020">
    <property type="term" value="C:membrane"/>
    <property type="evidence" value="ECO:0007669"/>
    <property type="project" value="GOC"/>
</dbReference>
<evidence type="ECO:0000256" key="3">
    <source>
        <dbReference type="SAM" id="Phobius"/>
    </source>
</evidence>
<evidence type="ECO:0000313" key="5">
    <source>
        <dbReference type="EMBL" id="AFZ52048.1"/>
    </source>
</evidence>
<feature type="transmembrane region" description="Helical" evidence="3">
    <location>
        <begin position="55"/>
        <end position="76"/>
    </location>
</feature>
<sequence>MLTDQKQVNPRQVLGVETLKSLNERSDRKGLLQLIAHLTVMGVSGYLWGSHIEKGWLVFPVLVVYGFSLASMFAALHECVHRTAFATNRLNGAIAWLAGLLSLYNSTYYRHYHKWHHRYTQTDKDPELEDPKPTNWQEYLWQLSGLPWWWGKLQTYWKLTTGQIENYPFLQEKSGKDVILSARLQLFAYLGAIALSSALGHPEAFFLYWMLPLAVGQPMLRFILLAEHTGCTDDDNPLTNTRTTLTLFPIRLLMWNMPYHAEHHLYPSLPFHALPKAHQQLSPYFERVEKGYVQVNRNIVSRF</sequence>
<evidence type="ECO:0000256" key="1">
    <source>
        <dbReference type="ARBA" id="ARBA00001954"/>
    </source>
</evidence>
<dbReference type="Pfam" id="PF00487">
    <property type="entry name" value="FA_desaturase"/>
    <property type="match status" value="1"/>
</dbReference>
<dbReference type="EMBL" id="CP003944">
    <property type="protein sequence ID" value="AFZ52048.1"/>
    <property type="molecule type" value="Genomic_DNA"/>
</dbReference>
<keyword evidence="6" id="KW-1185">Reference proteome</keyword>
<evidence type="ECO:0000256" key="2">
    <source>
        <dbReference type="ARBA" id="ARBA00008749"/>
    </source>
</evidence>
<dbReference type="PATRIC" id="fig|13035.3.peg.4042"/>